<dbReference type="STRING" id="43775.SAMN04489760_10124"/>
<reference evidence="1 2" key="1">
    <citation type="submission" date="2016-10" db="EMBL/GenBank/DDBJ databases">
        <authorList>
            <person name="de Groot N.N."/>
        </authorList>
    </citation>
    <scope>NUCLEOTIDE SEQUENCE [LARGE SCALE GENOMIC DNA]</scope>
    <source>
        <strain evidence="1 2">DSM 8423</strain>
    </source>
</reference>
<protein>
    <submittedName>
        <fullName evidence="1">Uncharacterized protein</fullName>
    </submittedName>
</protein>
<proteinExistence type="predicted"/>
<dbReference type="Proteomes" id="UP000198744">
    <property type="component" value="Unassembled WGS sequence"/>
</dbReference>
<name>A0A1H7U8G8_9BACT</name>
<accession>A0A1H7U8G8</accession>
<dbReference type="RefSeq" id="WP_093881747.1">
    <property type="nucleotide sequence ID" value="NZ_FOBS01000001.1"/>
</dbReference>
<dbReference type="EMBL" id="FOBS01000001">
    <property type="protein sequence ID" value="SEL93015.1"/>
    <property type="molecule type" value="Genomic_DNA"/>
</dbReference>
<sequence length="433" mass="48615">MPMTRAEFRGYARLSKSTWEGSDIKLVQTRLDECHAAPQIQKPSKLMALQHAIDAWWRNKATLPDSQRSWHKRDAMYMLTDQMEAETRNWTRSAAADLPIADGTRYRIDANTMNDKKIDHCVNQINVQRSGAARLRFADARQTRRLQHGPLSDRLRNADLLTPTVLDGWEGPRQAVNQLTRMQTLQLAVRAVRTVRNLLPLAPFNNQPQGRANPYVDLVTSVGHGMQLVEAISEHLVQEEEDRTQQQADFCFRYAATSAAARAVGGGVCSHLMSVTAGVLTMVAPANTEILLWFSHADHQFCIISVAHGPWVIVDPWPQRSVVTTWGDHCYFPPPQGTRAERVQAERALGQRRTEEENYAKISILTPCETPYGVPGLLKRANKDLLVQLHGNVQAAAPGHPYQHMDSVNPHANIQNIPHLNAAAPREWGHDCK</sequence>
<gene>
    <name evidence="1" type="ORF">SAMN04489760_10124</name>
</gene>
<dbReference type="AlphaFoldDB" id="A0A1H7U8G8"/>
<keyword evidence="2" id="KW-1185">Reference proteome</keyword>
<evidence type="ECO:0000313" key="2">
    <source>
        <dbReference type="Proteomes" id="UP000198744"/>
    </source>
</evidence>
<organism evidence="1 2">
    <name type="scientific">Syntrophus gentianae</name>
    <dbReference type="NCBI Taxonomy" id="43775"/>
    <lineage>
        <taxon>Bacteria</taxon>
        <taxon>Pseudomonadati</taxon>
        <taxon>Thermodesulfobacteriota</taxon>
        <taxon>Syntrophia</taxon>
        <taxon>Syntrophales</taxon>
        <taxon>Syntrophaceae</taxon>
        <taxon>Syntrophus</taxon>
    </lineage>
</organism>
<evidence type="ECO:0000313" key="1">
    <source>
        <dbReference type="EMBL" id="SEL93015.1"/>
    </source>
</evidence>